<keyword evidence="2" id="KW-1185">Reference proteome</keyword>
<dbReference type="EMBL" id="JBHSON010000004">
    <property type="protein sequence ID" value="MFC5744865.1"/>
    <property type="molecule type" value="Genomic_DNA"/>
</dbReference>
<protein>
    <submittedName>
        <fullName evidence="1">Uncharacterized protein</fullName>
    </submittedName>
</protein>
<evidence type="ECO:0000313" key="2">
    <source>
        <dbReference type="Proteomes" id="UP001596074"/>
    </source>
</evidence>
<evidence type="ECO:0000313" key="1">
    <source>
        <dbReference type="EMBL" id="MFC5744865.1"/>
    </source>
</evidence>
<organism evidence="1 2">
    <name type="scientific">Actinomadura rugatobispora</name>
    <dbReference type="NCBI Taxonomy" id="1994"/>
    <lineage>
        <taxon>Bacteria</taxon>
        <taxon>Bacillati</taxon>
        <taxon>Actinomycetota</taxon>
        <taxon>Actinomycetes</taxon>
        <taxon>Streptosporangiales</taxon>
        <taxon>Thermomonosporaceae</taxon>
        <taxon>Actinomadura</taxon>
    </lineage>
</organism>
<accession>A0ABW0ZNM1</accession>
<gene>
    <name evidence="1" type="ORF">ACFPZN_04470</name>
</gene>
<proteinExistence type="predicted"/>
<comment type="caution">
    <text evidence="1">The sequence shown here is derived from an EMBL/GenBank/DDBJ whole genome shotgun (WGS) entry which is preliminary data.</text>
</comment>
<reference evidence="2" key="1">
    <citation type="journal article" date="2019" name="Int. J. Syst. Evol. Microbiol.">
        <title>The Global Catalogue of Microorganisms (GCM) 10K type strain sequencing project: providing services to taxonomists for standard genome sequencing and annotation.</title>
        <authorList>
            <consortium name="The Broad Institute Genomics Platform"/>
            <consortium name="The Broad Institute Genome Sequencing Center for Infectious Disease"/>
            <person name="Wu L."/>
            <person name="Ma J."/>
        </authorList>
    </citation>
    <scope>NUCLEOTIDE SEQUENCE [LARGE SCALE GENOMIC DNA]</scope>
    <source>
        <strain evidence="2">KCTC 42087</strain>
    </source>
</reference>
<name>A0ABW0ZNM1_9ACTN</name>
<dbReference type="RefSeq" id="WP_378280391.1">
    <property type="nucleotide sequence ID" value="NZ_JBHSON010000004.1"/>
</dbReference>
<dbReference type="Proteomes" id="UP001596074">
    <property type="component" value="Unassembled WGS sequence"/>
</dbReference>
<sequence length="104" mass="11491">MTVPEATAPETAAMPMDISNADDRAQRLAYLLKGVIRELTGGWGVWCSDTGVLYATRDRTITQEELEDGLSRTLYADSPTALVERLRQEMHLEAGRKVDRPAGL</sequence>